<reference evidence="1" key="2">
    <citation type="journal article" date="2015" name="Data Brief">
        <title>Shoot transcriptome of the giant reed, Arundo donax.</title>
        <authorList>
            <person name="Barrero R.A."/>
            <person name="Guerrero F.D."/>
            <person name="Moolhuijzen P."/>
            <person name="Goolsby J.A."/>
            <person name="Tidwell J."/>
            <person name="Bellgard S.E."/>
            <person name="Bellgard M.I."/>
        </authorList>
    </citation>
    <scope>NUCLEOTIDE SEQUENCE</scope>
    <source>
        <tissue evidence="1">Shoot tissue taken approximately 20 cm above the soil surface</tissue>
    </source>
</reference>
<sequence length="24" mass="2906">MSESDRMMQFKLVLEIELSMLRSM</sequence>
<dbReference type="EMBL" id="GBRH01165323">
    <property type="protein sequence ID" value="JAE32573.1"/>
    <property type="molecule type" value="Transcribed_RNA"/>
</dbReference>
<protein>
    <submittedName>
        <fullName evidence="1">Uncharacterized protein</fullName>
    </submittedName>
</protein>
<evidence type="ECO:0000313" key="1">
    <source>
        <dbReference type="EMBL" id="JAE32573.1"/>
    </source>
</evidence>
<name>A0A0A9HI69_ARUDO</name>
<organism evidence="1">
    <name type="scientific">Arundo donax</name>
    <name type="common">Giant reed</name>
    <name type="synonym">Donax arundinaceus</name>
    <dbReference type="NCBI Taxonomy" id="35708"/>
    <lineage>
        <taxon>Eukaryota</taxon>
        <taxon>Viridiplantae</taxon>
        <taxon>Streptophyta</taxon>
        <taxon>Embryophyta</taxon>
        <taxon>Tracheophyta</taxon>
        <taxon>Spermatophyta</taxon>
        <taxon>Magnoliopsida</taxon>
        <taxon>Liliopsida</taxon>
        <taxon>Poales</taxon>
        <taxon>Poaceae</taxon>
        <taxon>PACMAD clade</taxon>
        <taxon>Arundinoideae</taxon>
        <taxon>Arundineae</taxon>
        <taxon>Arundo</taxon>
    </lineage>
</organism>
<dbReference type="AlphaFoldDB" id="A0A0A9HI69"/>
<accession>A0A0A9HI69</accession>
<reference evidence="1" key="1">
    <citation type="submission" date="2014-09" db="EMBL/GenBank/DDBJ databases">
        <authorList>
            <person name="Magalhaes I.L.F."/>
            <person name="Oliveira U."/>
            <person name="Santos F.R."/>
            <person name="Vidigal T.H.D.A."/>
            <person name="Brescovit A.D."/>
            <person name="Santos A.J."/>
        </authorList>
    </citation>
    <scope>NUCLEOTIDE SEQUENCE</scope>
    <source>
        <tissue evidence="1">Shoot tissue taken approximately 20 cm above the soil surface</tissue>
    </source>
</reference>
<proteinExistence type="predicted"/>